<feature type="active site" description="Proton donor/acceptor" evidence="8">
    <location>
        <position position="138"/>
    </location>
</feature>
<proteinExistence type="inferred from homology"/>
<dbReference type="AlphaFoldDB" id="A0A6N8U212"/>
<evidence type="ECO:0000256" key="6">
    <source>
        <dbReference type="NCBIfam" id="TIGR03249"/>
    </source>
</evidence>
<comment type="similarity">
    <text evidence="3 7">Belongs to the DapA family.</text>
</comment>
<dbReference type="InterPro" id="IPR002220">
    <property type="entry name" value="DapA-like"/>
</dbReference>
<dbReference type="Proteomes" id="UP000436284">
    <property type="component" value="Unassembled WGS sequence"/>
</dbReference>
<evidence type="ECO:0000256" key="1">
    <source>
        <dbReference type="ARBA" id="ARBA00001446"/>
    </source>
</evidence>
<dbReference type="PANTHER" id="PTHR12128">
    <property type="entry name" value="DIHYDRODIPICOLINATE SYNTHASE"/>
    <property type="match status" value="1"/>
</dbReference>
<dbReference type="GO" id="GO:0008840">
    <property type="term" value="F:4-hydroxy-tetrahydrodipicolinate synthase activity"/>
    <property type="evidence" value="ECO:0007669"/>
    <property type="project" value="TreeGrafter"/>
</dbReference>
<accession>A0A6N8U212</accession>
<dbReference type="GO" id="GO:0042838">
    <property type="term" value="P:D-glucarate catabolic process"/>
    <property type="evidence" value="ECO:0007669"/>
    <property type="project" value="UniProtKB-UniPathway"/>
</dbReference>
<gene>
    <name evidence="9" type="primary">kdgD</name>
    <name evidence="9" type="ORF">GQ671_06850</name>
</gene>
<keyword evidence="5 7" id="KW-0456">Lyase</keyword>
<dbReference type="SUPFAM" id="SSF51569">
    <property type="entry name" value="Aldolase"/>
    <property type="match status" value="1"/>
</dbReference>
<dbReference type="Gene3D" id="3.20.20.70">
    <property type="entry name" value="Aldolase class I"/>
    <property type="match status" value="1"/>
</dbReference>
<dbReference type="NCBIfam" id="NF002958">
    <property type="entry name" value="PRK03620.1"/>
    <property type="match status" value="1"/>
</dbReference>
<protein>
    <recommendedName>
        <fullName evidence="4 6">5-dehydro-4-deoxyglucarate dehydratase</fullName>
        <ecNumber evidence="4 6">4.2.1.41</ecNumber>
    </recommendedName>
</protein>
<evidence type="ECO:0000313" key="9">
    <source>
        <dbReference type="EMBL" id="MXQ50986.1"/>
    </source>
</evidence>
<dbReference type="EMBL" id="WUUK01000002">
    <property type="protein sequence ID" value="MXQ50986.1"/>
    <property type="molecule type" value="Genomic_DNA"/>
</dbReference>
<feature type="active site" description="Schiff-base intermediate with substrate" evidence="8">
    <location>
        <position position="163"/>
    </location>
</feature>
<evidence type="ECO:0000256" key="7">
    <source>
        <dbReference type="PIRNR" id="PIRNR001365"/>
    </source>
</evidence>
<evidence type="ECO:0000256" key="8">
    <source>
        <dbReference type="PIRSR" id="PIRSR001365-1"/>
    </source>
</evidence>
<dbReference type="PANTHER" id="PTHR12128:SF19">
    <property type="entry name" value="5-DEHYDRO-4-DEOXYGLUCARATE DEHYDRATASE 2-RELATED"/>
    <property type="match status" value="1"/>
</dbReference>
<reference evidence="9 10" key="1">
    <citation type="submission" date="2019-12" db="EMBL/GenBank/DDBJ databases">
        <title>Salinicoccus cyprini sp. nov., isolated from gastro-intestinal tract of mirror carp, Cyprinus carpio var. specularis, collected from Gobind Sagar Reservoir, Himachal Pradesh, India.</title>
        <authorList>
            <person name="Talwar C."/>
            <person name="Singh A.K."/>
            <person name="Lal R."/>
            <person name="Negi R.K."/>
        </authorList>
    </citation>
    <scope>NUCLEOTIDE SEQUENCE [LARGE SCALE GENOMIC DNA]</scope>
    <source>
        <strain evidence="9 10">J-82</strain>
    </source>
</reference>
<dbReference type="OrthoDB" id="9782828at2"/>
<dbReference type="UniPathway" id="UPA00564">
    <property type="reaction ID" value="UER00628"/>
</dbReference>
<sequence>MIMHKTSPKGILGFPVTPMKENGEIDTDAFVMNVEFLLESGLDAIFPACGAGEYTSLDTQEYEQLVKLCVETVAGKVPVYTGVGGNIQEAKKRAEISEEQGADGYLIMPPYLIKGSQNGLYEYFAQIAKTTDLNAIVYQRNNAILSADTLARLAQIEQVVGFKDGDGNMEKNSEFSHRFTGEIDFLNGIPMAEVTMAVYMPLGYESYSSAISNYIPHVSRKYFEALKSGDKETAKEIYEDVILPLNRIRVKGEGYAVSLIKAGMEIVGLPVGQTVRAPIDAVSPEHFKEMEAVLKTVLEKYPNEIYEKYTAKIT</sequence>
<dbReference type="InterPro" id="IPR013785">
    <property type="entry name" value="Aldolase_TIM"/>
</dbReference>
<name>A0A6N8U212_9STAP</name>
<dbReference type="SMART" id="SM01130">
    <property type="entry name" value="DHDPS"/>
    <property type="match status" value="1"/>
</dbReference>
<evidence type="ECO:0000256" key="3">
    <source>
        <dbReference type="ARBA" id="ARBA00007592"/>
    </source>
</evidence>
<evidence type="ECO:0000313" key="10">
    <source>
        <dbReference type="Proteomes" id="UP000436284"/>
    </source>
</evidence>
<dbReference type="NCBIfam" id="TIGR03249">
    <property type="entry name" value="KdgD"/>
    <property type="match status" value="1"/>
</dbReference>
<evidence type="ECO:0000256" key="4">
    <source>
        <dbReference type="ARBA" id="ARBA00011979"/>
    </source>
</evidence>
<organism evidence="9 10">
    <name type="scientific">Salinicoccus hispanicus</name>
    <dbReference type="NCBI Taxonomy" id="157225"/>
    <lineage>
        <taxon>Bacteria</taxon>
        <taxon>Bacillati</taxon>
        <taxon>Bacillota</taxon>
        <taxon>Bacilli</taxon>
        <taxon>Bacillales</taxon>
        <taxon>Staphylococcaceae</taxon>
        <taxon>Salinicoccus</taxon>
    </lineage>
</organism>
<keyword evidence="10" id="KW-1185">Reference proteome</keyword>
<dbReference type="PIRSF" id="PIRSF001365">
    <property type="entry name" value="DHDPS"/>
    <property type="match status" value="1"/>
</dbReference>
<dbReference type="GO" id="GO:0047448">
    <property type="term" value="F:5-dehydro-4-deoxyglucarate dehydratase activity"/>
    <property type="evidence" value="ECO:0007669"/>
    <property type="project" value="UniProtKB-UniRule"/>
</dbReference>
<evidence type="ECO:0000256" key="5">
    <source>
        <dbReference type="ARBA" id="ARBA00023239"/>
    </source>
</evidence>
<comment type="catalytic activity">
    <reaction evidence="1">
        <text>5-dehydro-4-deoxy-D-glucarate + H(+) = 2,5-dioxopentanoate + CO2 + H2O</text>
        <dbReference type="Rhea" id="RHEA:24608"/>
        <dbReference type="ChEBI" id="CHEBI:15377"/>
        <dbReference type="ChEBI" id="CHEBI:15378"/>
        <dbReference type="ChEBI" id="CHEBI:16526"/>
        <dbReference type="ChEBI" id="CHEBI:42819"/>
        <dbReference type="ChEBI" id="CHEBI:58136"/>
        <dbReference type="EC" id="4.2.1.41"/>
    </reaction>
</comment>
<dbReference type="InterPro" id="IPR017655">
    <property type="entry name" value="Dehydro-deoxyglucarate_dehyd"/>
</dbReference>
<dbReference type="EC" id="4.2.1.41" evidence="4 6"/>
<dbReference type="Pfam" id="PF00701">
    <property type="entry name" value="DHDPS"/>
    <property type="match status" value="1"/>
</dbReference>
<evidence type="ECO:0000256" key="2">
    <source>
        <dbReference type="ARBA" id="ARBA00004983"/>
    </source>
</evidence>
<comment type="caution">
    <text evidence="9">The sequence shown here is derived from an EMBL/GenBank/DDBJ whole genome shotgun (WGS) entry which is preliminary data.</text>
</comment>
<comment type="pathway">
    <text evidence="2">Carbohydrate acid metabolism; D-glucarate degradation; 2,5-dioxopentanoate from D-glucarate: step 2/2.</text>
</comment>